<dbReference type="InterPro" id="IPR000835">
    <property type="entry name" value="HTH_MarR-typ"/>
</dbReference>
<comment type="caution">
    <text evidence="2">The sequence shown here is derived from an EMBL/GenBank/DDBJ whole genome shotgun (WGS) entry which is preliminary data.</text>
</comment>
<protein>
    <submittedName>
        <fullName evidence="2">MarR family transcriptional regulator</fullName>
    </submittedName>
</protein>
<name>A0A2S7T1E2_9BACT</name>
<dbReference type="RefSeq" id="WP_105037632.1">
    <property type="nucleotide sequence ID" value="NZ_PPSL01000001.1"/>
</dbReference>
<dbReference type="Proteomes" id="UP000239872">
    <property type="component" value="Unassembled WGS sequence"/>
</dbReference>
<dbReference type="Gene3D" id="1.10.10.10">
    <property type="entry name" value="Winged helix-like DNA-binding domain superfamily/Winged helix DNA-binding domain"/>
    <property type="match status" value="1"/>
</dbReference>
<evidence type="ECO:0000313" key="3">
    <source>
        <dbReference type="Proteomes" id="UP000239872"/>
    </source>
</evidence>
<dbReference type="SUPFAM" id="SSF46785">
    <property type="entry name" value="Winged helix' DNA-binding domain"/>
    <property type="match status" value="1"/>
</dbReference>
<dbReference type="OrthoDB" id="763883at2"/>
<dbReference type="PANTHER" id="PTHR33164:SF43">
    <property type="entry name" value="HTH-TYPE TRANSCRIPTIONAL REPRESSOR YETL"/>
    <property type="match status" value="1"/>
</dbReference>
<dbReference type="GO" id="GO:0003700">
    <property type="term" value="F:DNA-binding transcription factor activity"/>
    <property type="evidence" value="ECO:0007669"/>
    <property type="project" value="InterPro"/>
</dbReference>
<proteinExistence type="predicted"/>
<dbReference type="Pfam" id="PF13463">
    <property type="entry name" value="HTH_27"/>
    <property type="match status" value="1"/>
</dbReference>
<dbReference type="EMBL" id="PPSL01000001">
    <property type="protein sequence ID" value="PQJ12748.1"/>
    <property type="molecule type" value="Genomic_DNA"/>
</dbReference>
<dbReference type="GO" id="GO:0006950">
    <property type="term" value="P:response to stress"/>
    <property type="evidence" value="ECO:0007669"/>
    <property type="project" value="TreeGrafter"/>
</dbReference>
<accession>A0A2S7T1E2</accession>
<sequence>MRLEDALKMTKFESEKHKATLNLLYSTYWLKDRMSAAMKENGITAEQFNVLRILKGMHPKDMCVKDIGSRMIEKSSNVPRIIDKLLLKKLVERHPSAEDKRETMVSLTETGIDLLQKANVAMAAAHNSKIGITEDEAMQLNALLEKLRMVD</sequence>
<organism evidence="2 3">
    <name type="scientific">Flavipsychrobacter stenotrophus</name>
    <dbReference type="NCBI Taxonomy" id="2077091"/>
    <lineage>
        <taxon>Bacteria</taxon>
        <taxon>Pseudomonadati</taxon>
        <taxon>Bacteroidota</taxon>
        <taxon>Chitinophagia</taxon>
        <taxon>Chitinophagales</taxon>
        <taxon>Chitinophagaceae</taxon>
        <taxon>Flavipsychrobacter</taxon>
    </lineage>
</organism>
<dbReference type="PROSITE" id="PS50995">
    <property type="entry name" value="HTH_MARR_2"/>
    <property type="match status" value="1"/>
</dbReference>
<dbReference type="PRINTS" id="PR00598">
    <property type="entry name" value="HTHMARR"/>
</dbReference>
<dbReference type="InterPro" id="IPR039422">
    <property type="entry name" value="MarR/SlyA-like"/>
</dbReference>
<dbReference type="InterPro" id="IPR036390">
    <property type="entry name" value="WH_DNA-bd_sf"/>
</dbReference>
<dbReference type="PANTHER" id="PTHR33164">
    <property type="entry name" value="TRANSCRIPTIONAL REGULATOR, MARR FAMILY"/>
    <property type="match status" value="1"/>
</dbReference>
<dbReference type="SMART" id="SM00347">
    <property type="entry name" value="HTH_MARR"/>
    <property type="match status" value="1"/>
</dbReference>
<feature type="domain" description="HTH marR-type" evidence="1">
    <location>
        <begin position="1"/>
        <end position="149"/>
    </location>
</feature>
<evidence type="ECO:0000313" key="2">
    <source>
        <dbReference type="EMBL" id="PQJ12748.1"/>
    </source>
</evidence>
<dbReference type="AlphaFoldDB" id="A0A2S7T1E2"/>
<gene>
    <name evidence="2" type="ORF">CJD36_003090</name>
</gene>
<evidence type="ECO:0000259" key="1">
    <source>
        <dbReference type="PROSITE" id="PS50995"/>
    </source>
</evidence>
<reference evidence="2 3" key="1">
    <citation type="submission" date="2018-01" db="EMBL/GenBank/DDBJ databases">
        <title>A novel member of the phylum Bacteroidetes isolated from glacier ice.</title>
        <authorList>
            <person name="Liu Q."/>
            <person name="Xin Y.-H."/>
        </authorList>
    </citation>
    <scope>NUCLEOTIDE SEQUENCE [LARGE SCALE GENOMIC DNA]</scope>
    <source>
        <strain evidence="2 3">RB1R16</strain>
    </source>
</reference>
<keyword evidence="3" id="KW-1185">Reference proteome</keyword>
<dbReference type="InterPro" id="IPR036388">
    <property type="entry name" value="WH-like_DNA-bd_sf"/>
</dbReference>